<feature type="compositionally biased region" description="Pro residues" evidence="5">
    <location>
        <begin position="1552"/>
        <end position="1562"/>
    </location>
</feature>
<gene>
    <name evidence="9" type="ORF">BABINDRAFT_161688</name>
</gene>
<dbReference type="PANTHER" id="PTHR21597:SF0">
    <property type="entry name" value="THO COMPLEX SUBUNIT 2"/>
    <property type="match status" value="1"/>
</dbReference>
<dbReference type="InterPro" id="IPR040007">
    <property type="entry name" value="Tho2"/>
</dbReference>
<dbReference type="STRING" id="984486.A0A1E3QQS1"/>
<feature type="domain" description="THO complex subunitTHOC2 N-terminal" evidence="7">
    <location>
        <begin position="621"/>
        <end position="695"/>
    </location>
</feature>
<feature type="compositionally biased region" description="Basic and acidic residues" evidence="5">
    <location>
        <begin position="1597"/>
        <end position="1618"/>
    </location>
</feature>
<dbReference type="Pfam" id="PF16134">
    <property type="entry name" value="THOC2_N"/>
    <property type="match status" value="1"/>
</dbReference>
<dbReference type="SUPFAM" id="SSF48371">
    <property type="entry name" value="ARM repeat"/>
    <property type="match status" value="1"/>
</dbReference>
<evidence type="ECO:0000256" key="4">
    <source>
        <dbReference type="ARBA" id="ARBA00023242"/>
    </source>
</evidence>
<dbReference type="GO" id="GO:0003729">
    <property type="term" value="F:mRNA binding"/>
    <property type="evidence" value="ECO:0007669"/>
    <property type="project" value="TreeGrafter"/>
</dbReference>
<evidence type="ECO:0000259" key="6">
    <source>
        <dbReference type="Pfam" id="PF11262"/>
    </source>
</evidence>
<evidence type="ECO:0000256" key="1">
    <source>
        <dbReference type="ARBA" id="ARBA00004123"/>
    </source>
</evidence>
<accession>A0A1E3QQS1</accession>
<organism evidence="9 10">
    <name type="scientific">Babjeviella inositovora NRRL Y-12698</name>
    <dbReference type="NCBI Taxonomy" id="984486"/>
    <lineage>
        <taxon>Eukaryota</taxon>
        <taxon>Fungi</taxon>
        <taxon>Dikarya</taxon>
        <taxon>Ascomycota</taxon>
        <taxon>Saccharomycotina</taxon>
        <taxon>Pichiomycetes</taxon>
        <taxon>Serinales incertae sedis</taxon>
        <taxon>Babjeviella</taxon>
    </lineage>
</organism>
<dbReference type="InterPro" id="IPR021726">
    <property type="entry name" value="THO_THOC2_N"/>
</dbReference>
<dbReference type="Pfam" id="PF11262">
    <property type="entry name" value="Tho2"/>
    <property type="match status" value="1"/>
</dbReference>
<dbReference type="EMBL" id="KV454431">
    <property type="protein sequence ID" value="ODQ80046.1"/>
    <property type="molecule type" value="Genomic_DNA"/>
</dbReference>
<evidence type="ECO:0000313" key="9">
    <source>
        <dbReference type="EMBL" id="ODQ80046.1"/>
    </source>
</evidence>
<feature type="compositionally biased region" description="Basic and acidic residues" evidence="5">
    <location>
        <begin position="1439"/>
        <end position="1453"/>
    </location>
</feature>
<feature type="compositionally biased region" description="Basic and acidic residues" evidence="5">
    <location>
        <begin position="1367"/>
        <end position="1377"/>
    </location>
</feature>
<sequence length="1624" mass="183847">MTETGSPWDAFSVEPTAPVFTFFTDDCLSTFRETFSDLSTTVARAPAEAFYELLYVYSRDSTNQLPLNILVMFLNEVFETDGAVAAFLSVAASFPSNPKIVTLLRMLKLDDDLLVAYLATPMLVQLDVVPVDFDRQLKKRLRDRNYTSKKFNLLHEESEGYARLLTEVHANFAADDCLARVESTHRAVCKLIGHFNLDSTRVLDLLLDVFAASLVKNWRFAVQFLRISQWWPRGNEADNSALDTLFCGGSDTAAKLIGLKLSKHDRSKELPESLKALVAVLVKEGFVSFGSIFYYFSPEGETMATLEDDYKQRMDAEILKASANELVFAAPLGDSDDEFQEKEKKEPKPVKKTATVLPPTIQLLRTFLGAGLFWPSVYILLKFPCLPFVDDAVADLLNRLVRAAIASLYAQIQPIQSAKLFEKLQVARKLATGKKDNRLLFKDHKCKHLYTLKPLAAPSAARSFTYFYDHWRDGVPAVRTLAEFVAVSRALLKFNKTRVARDPALFVEMCRIVVAEVRAAVAEPDAAFRVRRSEDMFQYFRTFLFPAMATLCENGQAVDEAYRVLAFFPLEDRYNLYSEMDKVLCKSNLEIKWAYGRAEKDTKDVMKRLLTSNIKAMMRRLSKISYANPIPVFRGVVSRLESFDNLSVLVVDAAKYFNTYGWDCLMMTLLVRLTSERSALQSDGLNDRHWVKSLSSFIGKLCKRYPQVDIKILMTYLLKSFRQHDISGLSILREVLAEMSGIKPISDLSLQQIELLGAGPSLIRGLHGVIKDTRYESARSSRRFVDALTAINGLAELFVLLCRLEEEVVFNSNESHLKILCNKKDELNSLLHIFTETNAFFTRSDAFLQQMPDVCELVVKYDVPVEWSFEIWRKFLGKLVAEDEAVGKGTAAETASVWNPVLLPIVELISQALPSHWQFLSQGLYVTFWQLSLYDIVFPEKLYSTETERLTGVINGLASDIRMSYRDKEISYDKISEKEDHKAALAKIVAAIPGDSAAHRIHHSAVMVRMNREKGHWFPSGEGELQMRDFFSHCLLPRARHSSLDAMYVARFVFMLHLLGAKHFSTLALFKVIFASQFLLRTLFTSSRNEAENLGIFFSQVLRQADEWRDEVVFAESARGEDLPGLVPLGGTELLTFDEFRAELFHWHNALLSDLSRSLNSVDYNCRRNAITFLSKLLVVYPSIDSHCEILAVIIHTIATTDPREDIKLAATGLLGQVRSRRKNCVAMPEFYAMSPEEAEQYTVLQTKKVEVETAKIKAQKAREASEKQVREYEAYDKLMKAREQQKLASQRASEEKKAEQEPEEKAEKIEELKPEEKAKQSEEKREKKSGEKSEEKSKRSEKREKRSEEKRSEEKREKRERREKKEKRSEEKKDSPVRPAGPRGATPVPRDDSKRALPSGPRKTEAPRHTLKTGAASLPPLPPPNTGTSVKDILIARIEQERAKSKGEDGKSRTAPNSASSTPPPLPPPAPRGAEFANPRDRFRAQMPPPNTNISRLSDSGRDKRDSGHDKRDSRSKRDRDGQRNRDASRYNLPSTPAKPVQRSVTAAASLPPPPPPPPPRRTSSSSSGSRDSPNSRPYREYGRSESGDSGNSGRNSERDARKDSWQEGSDRGYGGDRKRRRQ</sequence>
<dbReference type="InterPro" id="IPR016024">
    <property type="entry name" value="ARM-type_fold"/>
</dbReference>
<feature type="compositionally biased region" description="Pro residues" evidence="5">
    <location>
        <begin position="1463"/>
        <end position="1472"/>
    </location>
</feature>
<keyword evidence="10" id="KW-1185">Reference proteome</keyword>
<dbReference type="OrthoDB" id="29024at2759"/>
<evidence type="ECO:0000256" key="3">
    <source>
        <dbReference type="ARBA" id="ARBA00019596"/>
    </source>
</evidence>
<feature type="compositionally biased region" description="Basic and acidic residues" evidence="5">
    <location>
        <begin position="1500"/>
        <end position="1530"/>
    </location>
</feature>
<evidence type="ECO:0000256" key="5">
    <source>
        <dbReference type="SAM" id="MobiDB-lite"/>
    </source>
</evidence>
<feature type="compositionally biased region" description="Basic and acidic residues" evidence="5">
    <location>
        <begin position="1293"/>
        <end position="1358"/>
    </location>
</feature>
<dbReference type="RefSeq" id="XP_018985374.1">
    <property type="nucleotide sequence ID" value="XM_019128949.1"/>
</dbReference>
<dbReference type="GO" id="GO:0000445">
    <property type="term" value="C:THO complex part of transcription export complex"/>
    <property type="evidence" value="ECO:0007669"/>
    <property type="project" value="TreeGrafter"/>
</dbReference>
<feature type="domain" description="THO complex subunitTHOC2 C-terminal" evidence="6">
    <location>
        <begin position="917"/>
        <end position="1217"/>
    </location>
</feature>
<dbReference type="Proteomes" id="UP000094336">
    <property type="component" value="Unassembled WGS sequence"/>
</dbReference>
<feature type="compositionally biased region" description="Basic and acidic residues" evidence="5">
    <location>
        <begin position="1579"/>
        <end position="1588"/>
    </location>
</feature>
<feature type="compositionally biased region" description="Low complexity" evidence="5">
    <location>
        <begin position="1563"/>
        <end position="1578"/>
    </location>
</feature>
<dbReference type="GO" id="GO:0006397">
    <property type="term" value="P:mRNA processing"/>
    <property type="evidence" value="ECO:0007669"/>
    <property type="project" value="InterPro"/>
</dbReference>
<dbReference type="InterPro" id="IPR032302">
    <property type="entry name" value="THOC2_N"/>
</dbReference>
<comment type="similarity">
    <text evidence="2">Belongs to the THOC2 family.</text>
</comment>
<feature type="domain" description="THO complex subunit 2 N-terminal" evidence="8">
    <location>
        <begin position="47"/>
        <end position="619"/>
    </location>
</feature>
<dbReference type="GeneID" id="30146802"/>
<protein>
    <recommendedName>
        <fullName evidence="3">THO complex subunit 2</fullName>
    </recommendedName>
</protein>
<proteinExistence type="inferred from homology"/>
<dbReference type="InterPro" id="IPR021418">
    <property type="entry name" value="THO_THOC2_C"/>
</dbReference>
<feature type="region of interest" description="Disordered" evidence="5">
    <location>
        <begin position="1284"/>
        <end position="1624"/>
    </location>
</feature>
<dbReference type="PANTHER" id="PTHR21597">
    <property type="entry name" value="THO2 PROTEIN"/>
    <property type="match status" value="1"/>
</dbReference>
<evidence type="ECO:0000256" key="2">
    <source>
        <dbReference type="ARBA" id="ARBA00007857"/>
    </source>
</evidence>
<evidence type="ECO:0000259" key="8">
    <source>
        <dbReference type="Pfam" id="PF16134"/>
    </source>
</evidence>
<dbReference type="Pfam" id="PF11732">
    <property type="entry name" value="Thoc2"/>
    <property type="match status" value="1"/>
</dbReference>
<dbReference type="GO" id="GO:0006406">
    <property type="term" value="P:mRNA export from nucleus"/>
    <property type="evidence" value="ECO:0007669"/>
    <property type="project" value="InterPro"/>
</dbReference>
<comment type="subcellular location">
    <subcellularLocation>
        <location evidence="1">Nucleus</location>
    </subcellularLocation>
</comment>
<name>A0A1E3QQS1_9ASCO</name>
<keyword evidence="4" id="KW-0539">Nucleus</keyword>
<evidence type="ECO:0000259" key="7">
    <source>
        <dbReference type="Pfam" id="PF11732"/>
    </source>
</evidence>
<evidence type="ECO:0000313" key="10">
    <source>
        <dbReference type="Proteomes" id="UP000094336"/>
    </source>
</evidence>
<reference evidence="10" key="1">
    <citation type="submission" date="2016-05" db="EMBL/GenBank/DDBJ databases">
        <title>Comparative genomics of biotechnologically important yeasts.</title>
        <authorList>
            <consortium name="DOE Joint Genome Institute"/>
            <person name="Riley R."/>
            <person name="Haridas S."/>
            <person name="Wolfe K.H."/>
            <person name="Lopes M.R."/>
            <person name="Hittinger C.T."/>
            <person name="Goker M."/>
            <person name="Salamov A."/>
            <person name="Wisecaver J."/>
            <person name="Long T.M."/>
            <person name="Aerts A.L."/>
            <person name="Barry K."/>
            <person name="Choi C."/>
            <person name="Clum A."/>
            <person name="Coughlan A.Y."/>
            <person name="Deshpande S."/>
            <person name="Douglass A.P."/>
            <person name="Hanson S.J."/>
            <person name="Klenk H.-P."/>
            <person name="Labutti K."/>
            <person name="Lapidus A."/>
            <person name="Lindquist E."/>
            <person name="Lipzen A."/>
            <person name="Meier-Kolthoff J.P."/>
            <person name="Ohm R.A."/>
            <person name="Otillar R.P."/>
            <person name="Pangilinan J."/>
            <person name="Peng Y."/>
            <person name="Rokas A."/>
            <person name="Rosa C.A."/>
            <person name="Scheuner C."/>
            <person name="Sibirny A.A."/>
            <person name="Slot J.C."/>
            <person name="Stielow J.B."/>
            <person name="Sun H."/>
            <person name="Kurtzman C.P."/>
            <person name="Blackwell M."/>
            <person name="Grigoriev I.V."/>
            <person name="Jeffries T.W."/>
        </authorList>
    </citation>
    <scope>NUCLEOTIDE SEQUENCE [LARGE SCALE GENOMIC DNA]</scope>
    <source>
        <strain evidence="10">NRRL Y-12698</strain>
    </source>
</reference>